<keyword evidence="3" id="KW-1185">Reference proteome</keyword>
<reference evidence="1 3" key="1">
    <citation type="submission" date="2008-03" db="EMBL/GenBank/DDBJ databases">
        <title>Annotation of Ixodes scapularis.</title>
        <authorList>
            <consortium name="Ixodes scapularis Genome Project Consortium"/>
            <person name="Caler E."/>
            <person name="Hannick L.I."/>
            <person name="Bidwell S."/>
            <person name="Joardar V."/>
            <person name="Thiagarajan M."/>
            <person name="Amedeo P."/>
            <person name="Galinsky K.J."/>
            <person name="Schobel S."/>
            <person name="Inman J."/>
            <person name="Hostetler J."/>
            <person name="Miller J."/>
            <person name="Hammond M."/>
            <person name="Megy K."/>
            <person name="Lawson D."/>
            <person name="Kodira C."/>
            <person name="Sutton G."/>
            <person name="Meyer J."/>
            <person name="Hill C.A."/>
            <person name="Birren B."/>
            <person name="Nene V."/>
            <person name="Collins F."/>
            <person name="Alarcon-Chaidez F."/>
            <person name="Wikel S."/>
            <person name="Strausberg R."/>
        </authorList>
    </citation>
    <scope>NUCLEOTIDE SEQUENCE [LARGE SCALE GENOMIC DNA]</scope>
    <source>
        <strain evidence="3">Wikel</strain>
        <strain evidence="1">Wikel colony</strain>
    </source>
</reference>
<dbReference type="EMBL" id="DS799444">
    <property type="protein sequence ID" value="EEC10556.1"/>
    <property type="molecule type" value="Genomic_DNA"/>
</dbReference>
<reference evidence="2" key="2">
    <citation type="submission" date="2020-05" db="UniProtKB">
        <authorList>
            <consortium name="EnsemblMetazoa"/>
        </authorList>
    </citation>
    <scope>IDENTIFICATION</scope>
    <source>
        <strain evidence="2">wikel</strain>
    </source>
</reference>
<dbReference type="AlphaFoldDB" id="B7PVD4"/>
<dbReference type="Proteomes" id="UP000001555">
    <property type="component" value="Unassembled WGS sequence"/>
</dbReference>
<dbReference type="HOGENOM" id="CLU_1717788_0_0_1"/>
<proteinExistence type="predicted"/>
<dbReference type="InParanoid" id="B7PVD4"/>
<gene>
    <name evidence="1" type="ORF">IscW_ISCW007628</name>
</gene>
<name>B7PVD4_IXOSC</name>
<sequence length="153" mass="17424">AIYQECPYKLRKEGRVVCCTRMCPADEPRFSKLSGPICPPWPRSWWQQSQKNDPVVQALSNVITTLTLNAVKSAVQMTLAPGTRPPQSRLSLRRKSCDISYYVIAIFLAARGQCCRTKPTFRFRFLLVLKIIFNNMYPISRGANQVISFTSAF</sequence>
<evidence type="ECO:0000313" key="1">
    <source>
        <dbReference type="EMBL" id="EEC10556.1"/>
    </source>
</evidence>
<evidence type="ECO:0000313" key="3">
    <source>
        <dbReference type="Proteomes" id="UP000001555"/>
    </source>
</evidence>
<organism>
    <name type="scientific">Ixodes scapularis</name>
    <name type="common">Black-legged tick</name>
    <name type="synonym">Deer tick</name>
    <dbReference type="NCBI Taxonomy" id="6945"/>
    <lineage>
        <taxon>Eukaryota</taxon>
        <taxon>Metazoa</taxon>
        <taxon>Ecdysozoa</taxon>
        <taxon>Arthropoda</taxon>
        <taxon>Chelicerata</taxon>
        <taxon>Arachnida</taxon>
        <taxon>Acari</taxon>
        <taxon>Parasitiformes</taxon>
        <taxon>Ixodida</taxon>
        <taxon>Ixodoidea</taxon>
        <taxon>Ixodidae</taxon>
        <taxon>Ixodinae</taxon>
        <taxon>Ixodes</taxon>
    </lineage>
</organism>
<dbReference type="PaxDb" id="6945-B7PVD4"/>
<dbReference type="EnsemblMetazoa" id="ISCW007628-RA">
    <property type="protein sequence ID" value="ISCW007628-PA"/>
    <property type="gene ID" value="ISCW007628"/>
</dbReference>
<feature type="non-terminal residue" evidence="1">
    <location>
        <position position="1"/>
    </location>
</feature>
<evidence type="ECO:0000313" key="2">
    <source>
        <dbReference type="EnsemblMetazoa" id="ISCW007628-PA"/>
    </source>
</evidence>
<accession>B7PVD4</accession>
<dbReference type="VEuPathDB" id="VectorBase:ISCI007628"/>
<protein>
    <submittedName>
        <fullName evidence="1 2">Uncharacterized protein</fullName>
    </submittedName>
</protein>
<dbReference type="VEuPathDB" id="VectorBase:ISCW007628"/>
<dbReference type="EMBL" id="ABJB010525415">
    <property type="status" value="NOT_ANNOTATED_CDS"/>
    <property type="molecule type" value="Genomic_DNA"/>
</dbReference>